<name>A0A1X7V4K2_AMPQE</name>
<protein>
    <submittedName>
        <fullName evidence="2">Uncharacterized protein</fullName>
    </submittedName>
</protein>
<organism evidence="2">
    <name type="scientific">Amphimedon queenslandica</name>
    <name type="common">Sponge</name>
    <dbReference type="NCBI Taxonomy" id="400682"/>
    <lineage>
        <taxon>Eukaryota</taxon>
        <taxon>Metazoa</taxon>
        <taxon>Porifera</taxon>
        <taxon>Demospongiae</taxon>
        <taxon>Heteroscleromorpha</taxon>
        <taxon>Haplosclerida</taxon>
        <taxon>Niphatidae</taxon>
        <taxon>Amphimedon</taxon>
    </lineage>
</organism>
<sequence>MESKLNSIVEVQKELKQMLEKYEERTFSIERTAYQHKYARDTPQVSEKKNFYNLFKTWVKDQYSTPTGQLTEDQWIVVMEDASDTLNPSTEDDEANEHVHDDNDDQICEDNARSPGDHDGFYNFV</sequence>
<proteinExistence type="predicted"/>
<feature type="region of interest" description="Disordered" evidence="1">
    <location>
        <begin position="85"/>
        <end position="120"/>
    </location>
</feature>
<dbReference type="EnsemblMetazoa" id="Aqu2.1.34744_001">
    <property type="protein sequence ID" value="Aqu2.1.34744_001"/>
    <property type="gene ID" value="Aqu2.1.34744"/>
</dbReference>
<accession>A0A1X7V4K2</accession>
<evidence type="ECO:0000313" key="2">
    <source>
        <dbReference type="EnsemblMetazoa" id="Aqu2.1.34744_001"/>
    </source>
</evidence>
<evidence type="ECO:0000256" key="1">
    <source>
        <dbReference type="SAM" id="MobiDB-lite"/>
    </source>
</evidence>
<dbReference type="AlphaFoldDB" id="A0A1X7V4K2"/>
<dbReference type="InParanoid" id="A0A1X7V4K2"/>
<feature type="compositionally biased region" description="Basic and acidic residues" evidence="1">
    <location>
        <begin position="110"/>
        <end position="120"/>
    </location>
</feature>
<reference evidence="2" key="1">
    <citation type="submission" date="2017-05" db="UniProtKB">
        <authorList>
            <consortium name="EnsemblMetazoa"/>
        </authorList>
    </citation>
    <scope>IDENTIFICATION</scope>
</reference>